<dbReference type="PANTHER" id="PTHR31225:SF245">
    <property type="entry name" value="(-)-ALPHA-TERPINEOL SYNTHASE-LIKE"/>
    <property type="match status" value="1"/>
</dbReference>
<dbReference type="PANTHER" id="PTHR31225">
    <property type="entry name" value="OS04G0344100 PROTEIN-RELATED"/>
    <property type="match status" value="1"/>
</dbReference>
<evidence type="ECO:0000256" key="4">
    <source>
        <dbReference type="ARBA" id="ARBA00022842"/>
    </source>
</evidence>
<dbReference type="Gene3D" id="1.50.10.130">
    <property type="entry name" value="Terpene synthase, N-terminal domain"/>
    <property type="match status" value="1"/>
</dbReference>
<protein>
    <submittedName>
        <fullName evidence="9">(+)-delta-cadinene synthase</fullName>
    </submittedName>
</protein>
<dbReference type="GO" id="GO:0000287">
    <property type="term" value="F:magnesium ion binding"/>
    <property type="evidence" value="ECO:0007669"/>
    <property type="project" value="InterPro"/>
</dbReference>
<dbReference type="FunFam" id="1.10.600.10:FF:000007">
    <property type="entry name" value="Isoprene synthase, chloroplastic"/>
    <property type="match status" value="1"/>
</dbReference>
<evidence type="ECO:0000259" key="8">
    <source>
        <dbReference type="Pfam" id="PF03936"/>
    </source>
</evidence>
<organism evidence="9 10">
    <name type="scientific">Heracleum sosnowskyi</name>
    <dbReference type="NCBI Taxonomy" id="360622"/>
    <lineage>
        <taxon>Eukaryota</taxon>
        <taxon>Viridiplantae</taxon>
        <taxon>Streptophyta</taxon>
        <taxon>Embryophyta</taxon>
        <taxon>Tracheophyta</taxon>
        <taxon>Spermatophyta</taxon>
        <taxon>Magnoliopsida</taxon>
        <taxon>eudicotyledons</taxon>
        <taxon>Gunneridae</taxon>
        <taxon>Pentapetalae</taxon>
        <taxon>asterids</taxon>
        <taxon>campanulids</taxon>
        <taxon>Apiales</taxon>
        <taxon>Apiaceae</taxon>
        <taxon>Apioideae</taxon>
        <taxon>apioid superclade</taxon>
        <taxon>Tordylieae</taxon>
        <taxon>Tordyliinae</taxon>
        <taxon>Heracleum</taxon>
    </lineage>
</organism>
<sequence length="598" mass="69260">MALAPCSHVLISCNFGRYVNSPQVTAMKPVIKSLSGDSQRSKVSLSKQPVVRRSGDYQPGKWDYEFFQSLKSDYTGKRCNARASQLKEDVKLIFKNLTEALDQLELIDHLKRLGLGHHFDEEIKLTLTKIHNTDQTSDDDEWEKNLHATALKFRLLREHGYHISSEVFKCFTENERFKACLGKDVKGMLSLYEASYYSIQGESLMEEAYSYTSSILKEWVKSIDDSDLGMQVTHALELPLQWRIPRFDAIRYMDIYERSSAMMPAVLEFAKFDFNILQGLNQEELKDVSRWWKKTGLGHKLNFIRDRLATSFLWTVGISCKPEHRYFRIQIAKVIQLITTLDDVYDVYATLDELELFTSVIERWDIDAMTELPHYMKICFMTLYNLVNEIAYDILMEQNIDVLPQLKKSWTDLLKVYLVEARWYHSGHQPTFDEFLSNGLVSITGPIIAIQSYIFTSNPIKKEEMDYIEELPKFLELASEIFRLSDDYGTSSNELKRGDVPKSIQCYMMDTGVSEEVAREHMINLMKKKWAAVMKCRFADNIPLDWSFVEIVLNLVRTAHCMYNAGDDGHGVEDGLTKDRISSLFYEPIPQETLIGKD</sequence>
<gene>
    <name evidence="9" type="ORF">POM88_010766</name>
</gene>
<dbReference type="InterPro" id="IPR050148">
    <property type="entry name" value="Terpene_synthase-like"/>
</dbReference>
<dbReference type="GO" id="GO:0016102">
    <property type="term" value="P:diterpenoid biosynthetic process"/>
    <property type="evidence" value="ECO:0007669"/>
    <property type="project" value="InterPro"/>
</dbReference>
<evidence type="ECO:0000259" key="7">
    <source>
        <dbReference type="Pfam" id="PF01397"/>
    </source>
</evidence>
<dbReference type="InterPro" id="IPR008930">
    <property type="entry name" value="Terpenoid_cyclase/PrenylTrfase"/>
</dbReference>
<evidence type="ECO:0000256" key="6">
    <source>
        <dbReference type="ARBA" id="ARBA00023239"/>
    </source>
</evidence>
<dbReference type="GO" id="GO:0010333">
    <property type="term" value="F:terpene synthase activity"/>
    <property type="evidence" value="ECO:0007669"/>
    <property type="project" value="InterPro"/>
</dbReference>
<dbReference type="SFLD" id="SFLDS00005">
    <property type="entry name" value="Isoprenoid_Synthase_Type_I"/>
    <property type="match status" value="1"/>
</dbReference>
<feature type="domain" description="Terpene synthase N-terminal" evidence="7">
    <location>
        <begin position="61"/>
        <end position="236"/>
    </location>
</feature>
<dbReference type="EMBL" id="JAUIZM010000003">
    <property type="protein sequence ID" value="KAK1391710.1"/>
    <property type="molecule type" value="Genomic_DNA"/>
</dbReference>
<dbReference type="InterPro" id="IPR005630">
    <property type="entry name" value="Terpene_synthase_metal-bd"/>
</dbReference>
<keyword evidence="4" id="KW-0460">Magnesium</keyword>
<dbReference type="SUPFAM" id="SSF48576">
    <property type="entry name" value="Terpenoid synthases"/>
    <property type="match status" value="1"/>
</dbReference>
<comment type="caution">
    <text evidence="9">The sequence shown here is derived from an EMBL/GenBank/DDBJ whole genome shotgun (WGS) entry which is preliminary data.</text>
</comment>
<dbReference type="Gene3D" id="1.10.600.10">
    <property type="entry name" value="Farnesyl Diphosphate Synthase"/>
    <property type="match status" value="1"/>
</dbReference>
<evidence type="ECO:0000313" key="9">
    <source>
        <dbReference type="EMBL" id="KAK1391710.1"/>
    </source>
</evidence>
<dbReference type="Proteomes" id="UP001237642">
    <property type="component" value="Unassembled WGS sequence"/>
</dbReference>
<reference evidence="9" key="2">
    <citation type="submission" date="2023-05" db="EMBL/GenBank/DDBJ databases">
        <authorList>
            <person name="Schelkunov M.I."/>
        </authorList>
    </citation>
    <scope>NUCLEOTIDE SEQUENCE</scope>
    <source>
        <strain evidence="9">Hsosn_3</strain>
        <tissue evidence="9">Leaf</tissue>
    </source>
</reference>
<dbReference type="InterPro" id="IPR034741">
    <property type="entry name" value="Terpene_cyclase-like_1_C"/>
</dbReference>
<name>A0AAD8MW02_9APIA</name>
<dbReference type="AlphaFoldDB" id="A0AAD8MW02"/>
<evidence type="ECO:0000256" key="3">
    <source>
        <dbReference type="ARBA" id="ARBA00022723"/>
    </source>
</evidence>
<dbReference type="InterPro" id="IPR008949">
    <property type="entry name" value="Isoprenoid_synthase_dom_sf"/>
</dbReference>
<keyword evidence="6" id="KW-0456">Lyase</keyword>
<dbReference type="SFLD" id="SFLDG01019">
    <property type="entry name" value="Terpene_Cyclase_Like_1_C_Termi"/>
    <property type="match status" value="1"/>
</dbReference>
<dbReference type="SUPFAM" id="SSF48239">
    <property type="entry name" value="Terpenoid cyclases/Protein prenyltransferases"/>
    <property type="match status" value="1"/>
</dbReference>
<keyword evidence="3" id="KW-0479">Metal-binding</keyword>
<comment type="cofactor">
    <cofactor evidence="1">
        <name>Mn(2+)</name>
        <dbReference type="ChEBI" id="CHEBI:29035"/>
    </cofactor>
</comment>
<evidence type="ECO:0000256" key="2">
    <source>
        <dbReference type="ARBA" id="ARBA00001946"/>
    </source>
</evidence>
<feature type="domain" description="Terpene synthase metal-binding" evidence="8">
    <location>
        <begin position="293"/>
        <end position="530"/>
    </location>
</feature>
<proteinExistence type="predicted"/>
<dbReference type="Pfam" id="PF01397">
    <property type="entry name" value="Terpene_synth"/>
    <property type="match status" value="1"/>
</dbReference>
<dbReference type="CDD" id="cd00684">
    <property type="entry name" value="Terpene_cyclase_plant_C1"/>
    <property type="match status" value="1"/>
</dbReference>
<keyword evidence="5" id="KW-0464">Manganese</keyword>
<evidence type="ECO:0000313" key="10">
    <source>
        <dbReference type="Proteomes" id="UP001237642"/>
    </source>
</evidence>
<dbReference type="InterPro" id="IPR036965">
    <property type="entry name" value="Terpene_synth_N_sf"/>
</dbReference>
<evidence type="ECO:0000256" key="5">
    <source>
        <dbReference type="ARBA" id="ARBA00023211"/>
    </source>
</evidence>
<evidence type="ECO:0000256" key="1">
    <source>
        <dbReference type="ARBA" id="ARBA00001936"/>
    </source>
</evidence>
<reference evidence="9" key="1">
    <citation type="submission" date="2023-02" db="EMBL/GenBank/DDBJ databases">
        <title>Genome of toxic invasive species Heracleum sosnowskyi carries increased number of genes despite the absence of recent whole-genome duplications.</title>
        <authorList>
            <person name="Schelkunov M."/>
            <person name="Shtratnikova V."/>
            <person name="Makarenko M."/>
            <person name="Klepikova A."/>
            <person name="Omelchenko D."/>
            <person name="Novikova G."/>
            <person name="Obukhova E."/>
            <person name="Bogdanov V."/>
            <person name="Penin A."/>
            <person name="Logacheva M."/>
        </authorList>
    </citation>
    <scope>NUCLEOTIDE SEQUENCE</scope>
    <source>
        <strain evidence="9">Hsosn_3</strain>
        <tissue evidence="9">Leaf</tissue>
    </source>
</reference>
<dbReference type="InterPro" id="IPR044814">
    <property type="entry name" value="Terpene_cyclase_plant_C1"/>
</dbReference>
<accession>A0AAD8MW02</accession>
<keyword evidence="10" id="KW-1185">Reference proteome</keyword>
<dbReference type="InterPro" id="IPR001906">
    <property type="entry name" value="Terpene_synth_N"/>
</dbReference>
<dbReference type="FunFam" id="1.50.10.130:FF:000001">
    <property type="entry name" value="Isoprene synthase, chloroplastic"/>
    <property type="match status" value="1"/>
</dbReference>
<dbReference type="Pfam" id="PF03936">
    <property type="entry name" value="Terpene_synth_C"/>
    <property type="match status" value="1"/>
</dbReference>
<comment type="cofactor">
    <cofactor evidence="2">
        <name>Mg(2+)</name>
        <dbReference type="ChEBI" id="CHEBI:18420"/>
    </cofactor>
</comment>